<dbReference type="RefSeq" id="WP_303522308.1">
    <property type="nucleotide sequence ID" value="NZ_JAUOQO010000463.1"/>
</dbReference>
<dbReference type="SUPFAM" id="SSF56112">
    <property type="entry name" value="Protein kinase-like (PK-like)"/>
    <property type="match status" value="1"/>
</dbReference>
<feature type="non-terminal residue" evidence="2">
    <location>
        <position position="57"/>
    </location>
</feature>
<dbReference type="AlphaFoldDB" id="A0AAW7YWD7"/>
<dbReference type="InterPro" id="IPR052077">
    <property type="entry name" value="CcrZ_PhaseVar_Mediator"/>
</dbReference>
<dbReference type="InterPro" id="IPR002575">
    <property type="entry name" value="Aminoglycoside_PTrfase"/>
</dbReference>
<organism evidence="2 3">
    <name type="scientific">Staphylococcus pasteuri_A</name>
    <dbReference type="NCBI Taxonomy" id="3062664"/>
    <lineage>
        <taxon>Bacteria</taxon>
        <taxon>Bacillati</taxon>
        <taxon>Bacillota</taxon>
        <taxon>Bacilli</taxon>
        <taxon>Bacillales</taxon>
        <taxon>Staphylococcaceae</taxon>
        <taxon>Staphylococcus</taxon>
    </lineage>
</organism>
<reference evidence="2" key="1">
    <citation type="submission" date="2023-07" db="EMBL/GenBank/DDBJ databases">
        <title>Genome content predicts the carbon catabolic preferences of heterotrophic bacteria.</title>
        <authorList>
            <person name="Gralka M."/>
        </authorList>
    </citation>
    <scope>NUCLEOTIDE SEQUENCE</scope>
    <source>
        <strain evidence="2">E2R20</strain>
    </source>
</reference>
<proteinExistence type="predicted"/>
<dbReference type="Proteomes" id="UP001170310">
    <property type="component" value="Unassembled WGS sequence"/>
</dbReference>
<accession>A0AAW7YWD7</accession>
<evidence type="ECO:0000313" key="2">
    <source>
        <dbReference type="EMBL" id="MDO6575292.1"/>
    </source>
</evidence>
<name>A0AAW7YWD7_9STAP</name>
<dbReference type="EMBL" id="JAUOQO010000463">
    <property type="protein sequence ID" value="MDO6575292.1"/>
    <property type="molecule type" value="Genomic_DNA"/>
</dbReference>
<protein>
    <submittedName>
        <fullName evidence="2">Phosphotransferase</fullName>
    </submittedName>
</protein>
<comment type="caution">
    <text evidence="2">The sequence shown here is derived from an EMBL/GenBank/DDBJ whole genome shotgun (WGS) entry which is preliminary data.</text>
</comment>
<dbReference type="Gene3D" id="1.10.510.10">
    <property type="entry name" value="Transferase(Phosphotransferase) domain 1"/>
    <property type="match status" value="1"/>
</dbReference>
<dbReference type="InterPro" id="IPR011009">
    <property type="entry name" value="Kinase-like_dom_sf"/>
</dbReference>
<dbReference type="Pfam" id="PF01636">
    <property type="entry name" value="APH"/>
    <property type="match status" value="1"/>
</dbReference>
<sequence>MKHQEIQEAMKHLAQLLPKTRNQNLVVCHCDINHNNLILTEDSDVFLVDWDNAMIAD</sequence>
<feature type="domain" description="Aminoglycoside phosphotransferase" evidence="1">
    <location>
        <begin position="4"/>
        <end position="57"/>
    </location>
</feature>
<evidence type="ECO:0000313" key="3">
    <source>
        <dbReference type="Proteomes" id="UP001170310"/>
    </source>
</evidence>
<keyword evidence="3" id="KW-1185">Reference proteome</keyword>
<dbReference type="PANTHER" id="PTHR40086:SF1">
    <property type="entry name" value="CELL CYCLE REGULATOR CCRZ"/>
    <property type="match status" value="1"/>
</dbReference>
<gene>
    <name evidence="2" type="ORF">Q4528_14340</name>
</gene>
<evidence type="ECO:0000259" key="1">
    <source>
        <dbReference type="Pfam" id="PF01636"/>
    </source>
</evidence>
<dbReference type="PANTHER" id="PTHR40086">
    <property type="entry name" value="PHOSPHOTRANSFERASE YTMP-RELATED"/>
    <property type="match status" value="1"/>
</dbReference>